<keyword evidence="1" id="KW-1133">Transmembrane helix</keyword>
<organism evidence="2 3">
    <name type="scientific">Tegillarca granosa</name>
    <name type="common">Malaysian cockle</name>
    <name type="synonym">Anadara granosa</name>
    <dbReference type="NCBI Taxonomy" id="220873"/>
    <lineage>
        <taxon>Eukaryota</taxon>
        <taxon>Metazoa</taxon>
        <taxon>Spiralia</taxon>
        <taxon>Lophotrochozoa</taxon>
        <taxon>Mollusca</taxon>
        <taxon>Bivalvia</taxon>
        <taxon>Autobranchia</taxon>
        <taxon>Pteriomorphia</taxon>
        <taxon>Arcoida</taxon>
        <taxon>Arcoidea</taxon>
        <taxon>Arcidae</taxon>
        <taxon>Tegillarca</taxon>
    </lineage>
</organism>
<evidence type="ECO:0000313" key="3">
    <source>
        <dbReference type="Proteomes" id="UP001217089"/>
    </source>
</evidence>
<keyword evidence="1" id="KW-0812">Transmembrane</keyword>
<accession>A0ABQ9FJN6</accession>
<reference evidence="2 3" key="1">
    <citation type="submission" date="2022-12" db="EMBL/GenBank/DDBJ databases">
        <title>Chromosome-level genome of Tegillarca granosa.</title>
        <authorList>
            <person name="Kim J."/>
        </authorList>
    </citation>
    <scope>NUCLEOTIDE SEQUENCE [LARGE SCALE GENOMIC DNA]</scope>
    <source>
        <strain evidence="2">Teg-2019</strain>
        <tissue evidence="2">Adductor muscle</tissue>
    </source>
</reference>
<feature type="transmembrane region" description="Helical" evidence="1">
    <location>
        <begin position="12"/>
        <end position="34"/>
    </location>
</feature>
<sequence length="61" mass="7350">MKIRRKLGKPRVIKIVAILLFIVVIKYICVYFFFVAQRTQTALTTSQKHRYKYFKVTKKII</sequence>
<protein>
    <submittedName>
        <fullName evidence="2">Uncharacterized protein</fullName>
    </submittedName>
</protein>
<evidence type="ECO:0000256" key="1">
    <source>
        <dbReference type="SAM" id="Phobius"/>
    </source>
</evidence>
<dbReference type="Proteomes" id="UP001217089">
    <property type="component" value="Unassembled WGS sequence"/>
</dbReference>
<proteinExistence type="predicted"/>
<comment type="caution">
    <text evidence="2">The sequence shown here is derived from an EMBL/GenBank/DDBJ whole genome shotgun (WGS) entry which is preliminary data.</text>
</comment>
<evidence type="ECO:0000313" key="2">
    <source>
        <dbReference type="EMBL" id="KAJ8317479.1"/>
    </source>
</evidence>
<dbReference type="EMBL" id="JARBDR010000246">
    <property type="protein sequence ID" value="KAJ8317479.1"/>
    <property type="molecule type" value="Genomic_DNA"/>
</dbReference>
<name>A0ABQ9FJN6_TEGGR</name>
<keyword evidence="3" id="KW-1185">Reference proteome</keyword>
<gene>
    <name evidence="2" type="ORF">KUTeg_005383</name>
</gene>
<keyword evidence="1" id="KW-0472">Membrane</keyword>